<comment type="caution">
    <text evidence="2">The sequence shown here is derived from an EMBL/GenBank/DDBJ whole genome shotgun (WGS) entry which is preliminary data.</text>
</comment>
<reference evidence="2" key="1">
    <citation type="submission" date="2023-11" db="EMBL/GenBank/DDBJ databases">
        <title>Genome assemblies of two species of porcelain crab, Petrolisthes cinctipes and Petrolisthes manimaculis (Anomura: Porcellanidae).</title>
        <authorList>
            <person name="Angst P."/>
        </authorList>
    </citation>
    <scope>NUCLEOTIDE SEQUENCE</scope>
    <source>
        <strain evidence="2">PB745_02</strain>
        <tissue evidence="2">Gill</tissue>
    </source>
</reference>
<feature type="region of interest" description="Disordered" evidence="1">
    <location>
        <begin position="1"/>
        <end position="35"/>
    </location>
</feature>
<name>A0AAE1Q5H9_9EUCA</name>
<sequence>MQVSPQEPSRSEQVRAGVSCGHDSDPCDLTPVTSMPGMFTAARGREGKKWGWGRDEDVDWGEGKMLTEGEREWMLMRRRGRDVDDEERER</sequence>
<dbReference type="EMBL" id="JAWZYT010000710">
    <property type="protein sequence ID" value="KAK4319915.1"/>
    <property type="molecule type" value="Genomic_DNA"/>
</dbReference>
<evidence type="ECO:0000313" key="3">
    <source>
        <dbReference type="Proteomes" id="UP001292094"/>
    </source>
</evidence>
<proteinExistence type="predicted"/>
<protein>
    <submittedName>
        <fullName evidence="2">Uncharacterized protein</fullName>
    </submittedName>
</protein>
<keyword evidence="3" id="KW-1185">Reference proteome</keyword>
<evidence type="ECO:0000256" key="1">
    <source>
        <dbReference type="SAM" id="MobiDB-lite"/>
    </source>
</evidence>
<evidence type="ECO:0000313" key="2">
    <source>
        <dbReference type="EMBL" id="KAK4319915.1"/>
    </source>
</evidence>
<dbReference type="AlphaFoldDB" id="A0AAE1Q5H9"/>
<gene>
    <name evidence="2" type="ORF">Pmani_009190</name>
</gene>
<accession>A0AAE1Q5H9</accession>
<dbReference type="Proteomes" id="UP001292094">
    <property type="component" value="Unassembled WGS sequence"/>
</dbReference>
<organism evidence="2 3">
    <name type="scientific">Petrolisthes manimaculis</name>
    <dbReference type="NCBI Taxonomy" id="1843537"/>
    <lineage>
        <taxon>Eukaryota</taxon>
        <taxon>Metazoa</taxon>
        <taxon>Ecdysozoa</taxon>
        <taxon>Arthropoda</taxon>
        <taxon>Crustacea</taxon>
        <taxon>Multicrustacea</taxon>
        <taxon>Malacostraca</taxon>
        <taxon>Eumalacostraca</taxon>
        <taxon>Eucarida</taxon>
        <taxon>Decapoda</taxon>
        <taxon>Pleocyemata</taxon>
        <taxon>Anomura</taxon>
        <taxon>Galatheoidea</taxon>
        <taxon>Porcellanidae</taxon>
        <taxon>Petrolisthes</taxon>
    </lineage>
</organism>